<accession>A0A3Q0S5T5</accession>
<keyword evidence="4" id="KW-0597">Phosphoprotein</keyword>
<keyword evidence="6" id="KW-0966">Cell projection</keyword>
<dbReference type="PANTHER" id="PTHR23166">
    <property type="entry name" value="FILAMIN/GPBP-INTERACTING PROTEIN"/>
    <property type="match status" value="1"/>
</dbReference>
<evidence type="ECO:0000256" key="1">
    <source>
        <dbReference type="ARBA" id="ARBA00004316"/>
    </source>
</evidence>
<evidence type="ECO:0000256" key="6">
    <source>
        <dbReference type="ARBA" id="ARBA00023273"/>
    </source>
</evidence>
<feature type="coiled-coil region" evidence="7">
    <location>
        <begin position="113"/>
        <end position="189"/>
    </location>
</feature>
<name>A0A3Q0S5T5_AMPCI</name>
<evidence type="ECO:0000256" key="5">
    <source>
        <dbReference type="ARBA" id="ARBA00023054"/>
    </source>
</evidence>
<feature type="region of interest" description="Disordered" evidence="8">
    <location>
        <begin position="401"/>
        <end position="442"/>
    </location>
</feature>
<feature type="compositionally biased region" description="Low complexity" evidence="8">
    <location>
        <begin position="526"/>
        <end position="538"/>
    </location>
</feature>
<dbReference type="PANTHER" id="PTHR23166:SF9">
    <property type="entry name" value="CTTNBP2 N-TERMINAL-LIKE PROTEIN"/>
    <property type="match status" value="1"/>
</dbReference>
<dbReference type="Pfam" id="PF09727">
    <property type="entry name" value="CortBP2"/>
    <property type="match status" value="1"/>
</dbReference>
<feature type="domain" description="Cortactin-binding protein-2 N-terminal" evidence="9">
    <location>
        <begin position="6"/>
        <end position="202"/>
    </location>
</feature>
<keyword evidence="3" id="KW-0963">Cytoplasm</keyword>
<comment type="subcellular location">
    <subcellularLocation>
        <location evidence="1">Cell projection</location>
    </subcellularLocation>
    <subcellularLocation>
        <location evidence="2">Cytoplasm</location>
    </subcellularLocation>
</comment>
<evidence type="ECO:0000313" key="10">
    <source>
        <dbReference type="Ensembl" id="ENSACIP00000020204.1"/>
    </source>
</evidence>
<evidence type="ECO:0000256" key="2">
    <source>
        <dbReference type="ARBA" id="ARBA00004496"/>
    </source>
</evidence>
<dbReference type="GO" id="GO:0042995">
    <property type="term" value="C:cell projection"/>
    <property type="evidence" value="ECO:0007669"/>
    <property type="project" value="UniProtKB-SubCell"/>
</dbReference>
<reference evidence="10" key="1">
    <citation type="submission" date="2025-08" db="UniProtKB">
        <authorList>
            <consortium name="Ensembl"/>
        </authorList>
    </citation>
    <scope>IDENTIFICATION</scope>
</reference>
<protein>
    <submittedName>
        <fullName evidence="10">CTTNBP2 N-terminal like</fullName>
    </submittedName>
</protein>
<evidence type="ECO:0000256" key="4">
    <source>
        <dbReference type="ARBA" id="ARBA00022553"/>
    </source>
</evidence>
<dbReference type="AlphaFoldDB" id="A0A3Q0S5T5"/>
<organism evidence="10 11">
    <name type="scientific">Amphilophus citrinellus</name>
    <name type="common">Midas cichlid</name>
    <name type="synonym">Cichlasoma citrinellum</name>
    <dbReference type="NCBI Taxonomy" id="61819"/>
    <lineage>
        <taxon>Eukaryota</taxon>
        <taxon>Metazoa</taxon>
        <taxon>Chordata</taxon>
        <taxon>Craniata</taxon>
        <taxon>Vertebrata</taxon>
        <taxon>Euteleostomi</taxon>
        <taxon>Actinopterygii</taxon>
        <taxon>Neopterygii</taxon>
        <taxon>Teleostei</taxon>
        <taxon>Neoteleostei</taxon>
        <taxon>Acanthomorphata</taxon>
        <taxon>Ovalentaria</taxon>
        <taxon>Cichlomorphae</taxon>
        <taxon>Cichliformes</taxon>
        <taxon>Cichlidae</taxon>
        <taxon>New World cichlids</taxon>
        <taxon>Cichlasomatinae</taxon>
        <taxon>Heroini</taxon>
        <taxon>Amphilophus</taxon>
    </lineage>
</organism>
<feature type="compositionally biased region" description="Low complexity" evidence="8">
    <location>
        <begin position="340"/>
        <end position="370"/>
    </location>
</feature>
<evidence type="ECO:0000256" key="8">
    <source>
        <dbReference type="SAM" id="MobiDB-lite"/>
    </source>
</evidence>
<dbReference type="GeneTree" id="ENSGT00950000182852"/>
<dbReference type="Proteomes" id="UP000261340">
    <property type="component" value="Unplaced"/>
</dbReference>
<keyword evidence="5 7" id="KW-0175">Coiled coil</keyword>
<feature type="region of interest" description="Disordered" evidence="8">
    <location>
        <begin position="500"/>
        <end position="568"/>
    </location>
</feature>
<feature type="compositionally biased region" description="Polar residues" evidence="8">
    <location>
        <begin position="539"/>
        <end position="556"/>
    </location>
</feature>
<dbReference type="Ensembl" id="ENSACIT00000020738.1">
    <property type="protein sequence ID" value="ENSACIP00000020204.1"/>
    <property type="gene ID" value="ENSACIG00000015665.1"/>
</dbReference>
<feature type="region of interest" description="Disordered" evidence="8">
    <location>
        <begin position="310"/>
        <end position="387"/>
    </location>
</feature>
<evidence type="ECO:0000259" key="9">
    <source>
        <dbReference type="Pfam" id="PF09727"/>
    </source>
</evidence>
<dbReference type="InterPro" id="IPR050719">
    <property type="entry name" value="Cortactin-Actin_Reg"/>
</dbReference>
<evidence type="ECO:0000313" key="11">
    <source>
        <dbReference type="Proteomes" id="UP000261340"/>
    </source>
</evidence>
<feature type="coiled-coil region" evidence="7">
    <location>
        <begin position="224"/>
        <end position="269"/>
    </location>
</feature>
<dbReference type="GO" id="GO:0005737">
    <property type="term" value="C:cytoplasm"/>
    <property type="evidence" value="ECO:0007669"/>
    <property type="project" value="UniProtKB-SubCell"/>
</dbReference>
<evidence type="ECO:0000256" key="7">
    <source>
        <dbReference type="SAM" id="Coils"/>
    </source>
</evidence>
<feature type="compositionally biased region" description="Polar residues" evidence="8">
    <location>
        <begin position="403"/>
        <end position="416"/>
    </location>
</feature>
<evidence type="ECO:0000256" key="3">
    <source>
        <dbReference type="ARBA" id="ARBA00022490"/>
    </source>
</evidence>
<dbReference type="STRING" id="61819.ENSACIP00000020204"/>
<reference evidence="10" key="2">
    <citation type="submission" date="2025-09" db="UniProtKB">
        <authorList>
            <consortium name="Ensembl"/>
        </authorList>
    </citation>
    <scope>IDENTIFICATION</scope>
</reference>
<dbReference type="InterPro" id="IPR019131">
    <property type="entry name" value="Cortactin-binding_p2_N"/>
</dbReference>
<proteinExistence type="predicted"/>
<sequence length="568" mass="62868">MNMESLNKQELLMLFSILEGELEARDLVIEALKVSIIRFRNIVVILEIPFTNCRKRLTLLWYNLSDPFQALQRDSEAVGGQNKEAGCSSSTSNPLVVLKLVVSHCRRMQEKMLAQLAAAESRHRRVIADLEEEKRKHAEDTAEGDDVTYILEKERERLQQQLEFERSQVRRLEKEQRRITDQLEEERAQHKQLSCALAKECKWASSRALEEGHRLTELESHLELEDERTKALRMEARVEEQLAEFDTEREQLRSRLKKEELKRKLEEVNTVKETRGSITASVEAGGKEWAIKIPLGKSLVESIKVEDLEEDRDQPAAQPNGHHCPIEINGHHGPQNGNETPQIQTQTSFSSSTAVSPTLPCSSPCTSPVLAKRPPGSPNPGSFQSPYQAGINQRFHAARHKFQGTTDPEPQSQAVQPTLPLSPKDHSPVTVTSSPEGSPVKQIARSTVTQVLSRFTTGQQSVTAKLPTQNNSPFGTDYRSLAAPLSPVLARAAGIIPQGIKSPTIPRAERGNPPPIPPKKPGLAQAPSSPAAVPRSASHFSDSPLSGSCGLTSSQEGVKELDMVVSSN</sequence>
<keyword evidence="11" id="KW-1185">Reference proteome</keyword>